<reference evidence="2" key="1">
    <citation type="submission" date="2015-11" db="EMBL/GenBank/DDBJ databases">
        <title>De novo transcriptome assembly of four potential Pierce s Disease insect vectors from Arizona vineyards.</title>
        <authorList>
            <person name="Tassone E.E."/>
        </authorList>
    </citation>
    <scope>NUCLEOTIDE SEQUENCE</scope>
</reference>
<name>A0A1B6I5K1_9HEMI</name>
<evidence type="ECO:0000259" key="1">
    <source>
        <dbReference type="Pfam" id="PF25273"/>
    </source>
</evidence>
<organism evidence="2">
    <name type="scientific">Homalodisca liturata</name>
    <dbReference type="NCBI Taxonomy" id="320908"/>
    <lineage>
        <taxon>Eukaryota</taxon>
        <taxon>Metazoa</taxon>
        <taxon>Ecdysozoa</taxon>
        <taxon>Arthropoda</taxon>
        <taxon>Hexapoda</taxon>
        <taxon>Insecta</taxon>
        <taxon>Pterygota</taxon>
        <taxon>Neoptera</taxon>
        <taxon>Paraneoptera</taxon>
        <taxon>Hemiptera</taxon>
        <taxon>Auchenorrhyncha</taxon>
        <taxon>Membracoidea</taxon>
        <taxon>Cicadellidae</taxon>
        <taxon>Cicadellinae</taxon>
        <taxon>Proconiini</taxon>
        <taxon>Homalodisca</taxon>
    </lineage>
</organism>
<dbReference type="AlphaFoldDB" id="A0A1B6I5K1"/>
<dbReference type="InterPro" id="IPR057191">
    <property type="entry name" value="DUF7869"/>
</dbReference>
<dbReference type="Pfam" id="PF25273">
    <property type="entry name" value="DUF7869"/>
    <property type="match status" value="1"/>
</dbReference>
<evidence type="ECO:0000313" key="2">
    <source>
        <dbReference type="EMBL" id="JAS82208.1"/>
    </source>
</evidence>
<sequence>RARKFHETLKSLKEKCLNDSTVAGICMDYMQNLSLPKIPVQETFYLRQLTLNVFNIHNISDEKAMFYLYHEGIAKKGPNEVSSFLLDYVNNVLSMDVKHLHLFSDGTGGQNKNNTIVRLLLALVELGRFETIHHYFPIRGHSFLPCDGDFGVVKRKIKKVDRVYTVKDYVEIILHSSKKQDKFLVKLVNSSDVNDFKSWWPPLYKRNVVSTETMSRNIPRDDKIKFNISTFMEFIYSKEHQGQVVVKKFIGGLNQHTFHLKKVSAPPTLPTTLGVKEKVPINKKKINDIKKLRNYIPEEVFEEFYSEIFEWPTCDNEETEVLD</sequence>
<gene>
    <name evidence="2" type="ORF">g.6338</name>
</gene>
<dbReference type="PANTHER" id="PTHR34415">
    <property type="entry name" value="INTEGRASE CATALYTIC DOMAIN-CONTAINING PROTEIN"/>
    <property type="match status" value="1"/>
</dbReference>
<proteinExistence type="predicted"/>
<accession>A0A1B6I5K1</accession>
<dbReference type="PANTHER" id="PTHR34415:SF1">
    <property type="entry name" value="INTEGRASE CATALYTIC DOMAIN-CONTAINING PROTEIN"/>
    <property type="match status" value="1"/>
</dbReference>
<feature type="domain" description="DUF7869" evidence="1">
    <location>
        <begin position="63"/>
        <end position="203"/>
    </location>
</feature>
<feature type="non-terminal residue" evidence="2">
    <location>
        <position position="1"/>
    </location>
</feature>
<dbReference type="EMBL" id="GECU01025498">
    <property type="protein sequence ID" value="JAS82208.1"/>
    <property type="molecule type" value="Transcribed_RNA"/>
</dbReference>
<protein>
    <recommendedName>
        <fullName evidence="1">DUF7869 domain-containing protein</fullName>
    </recommendedName>
</protein>